<accession>A0A1K1QHZ9</accession>
<dbReference type="GO" id="GO:0004065">
    <property type="term" value="F:arylsulfatase activity"/>
    <property type="evidence" value="ECO:0007669"/>
    <property type="project" value="TreeGrafter"/>
</dbReference>
<dbReference type="CDD" id="cd16145">
    <property type="entry name" value="ARS_like"/>
    <property type="match status" value="1"/>
</dbReference>
<dbReference type="RefSeq" id="WP_139276188.1">
    <property type="nucleotide sequence ID" value="NZ_FPJE01000013.1"/>
</dbReference>
<evidence type="ECO:0000259" key="3">
    <source>
        <dbReference type="Pfam" id="PF00884"/>
    </source>
</evidence>
<feature type="domain" description="Sulfatase N-terminal" evidence="3">
    <location>
        <begin position="41"/>
        <end position="375"/>
    </location>
</feature>
<dbReference type="PANTHER" id="PTHR42693">
    <property type="entry name" value="ARYLSULFATASE FAMILY MEMBER"/>
    <property type="match status" value="1"/>
</dbReference>
<evidence type="ECO:0000313" key="4">
    <source>
        <dbReference type="EMBL" id="SFW59551.1"/>
    </source>
</evidence>
<name>A0A1K1QHZ9_9FLAO</name>
<keyword evidence="5" id="KW-1185">Reference proteome</keyword>
<dbReference type="InterPro" id="IPR000917">
    <property type="entry name" value="Sulfatase_N"/>
</dbReference>
<reference evidence="4 5" key="1">
    <citation type="submission" date="2016-11" db="EMBL/GenBank/DDBJ databases">
        <authorList>
            <person name="Jaros S."/>
            <person name="Januszkiewicz K."/>
            <person name="Wedrychowicz H."/>
        </authorList>
    </citation>
    <scope>NUCLEOTIDE SEQUENCE [LARGE SCALE GENOMIC DNA]</scope>
    <source>
        <strain evidence="4 5">CGMCC 1.12145</strain>
    </source>
</reference>
<sequence>MMLFFNIRVLCYLLPWSLLLMACQHKSSRENPDRVLPGEPPNIIFILADDMGIGDLGCYGQQRIKTPHIDRLAAEGMRFTNFYAGSTVCAPSRASLMTGQHTGIVHIRGNGEYPLRQTDTIIPQLLQRHGYTTGMFGKWGLGLQGSTGDPRHKGWNSFTGHLHHVEAHDQQPDSLWRIKEGKLLKFAIPEGRYGNEIFTEDALDFITKQPKDKPFFLYLSFTLPHAELLAPEKYMRPYLDASGQSIFAPETAWAPGQHYGPQPYPKAAYAAMVSSVDSYTGRIMQCLKAKGIDKNTLVIFASDNGTHIEGGRSPEDVAFFKSSGPYKGVKRAVYEGGIHEPFIARWPGKIKPAQRSDHIAAFWDVLPTLTEIAGIPGKPAGINGISFVPELLGQTEQSQHEYLYWEFYEQGGKQAVRKQKWKAVRLNVRKNRNAPLELYDLDTDPREQYNIAGEHPEIIREMEEIMREAHTPNPLFSF</sequence>
<evidence type="ECO:0000256" key="1">
    <source>
        <dbReference type="ARBA" id="ARBA00008779"/>
    </source>
</evidence>
<dbReference type="InterPro" id="IPR050738">
    <property type="entry name" value="Sulfatase"/>
</dbReference>
<evidence type="ECO:0000313" key="5">
    <source>
        <dbReference type="Proteomes" id="UP000182248"/>
    </source>
</evidence>
<dbReference type="Gene3D" id="3.40.720.10">
    <property type="entry name" value="Alkaline Phosphatase, subunit A"/>
    <property type="match status" value="1"/>
</dbReference>
<dbReference type="Pfam" id="PF00884">
    <property type="entry name" value="Sulfatase"/>
    <property type="match status" value="1"/>
</dbReference>
<evidence type="ECO:0000256" key="2">
    <source>
        <dbReference type="ARBA" id="ARBA00022801"/>
    </source>
</evidence>
<dbReference type="InterPro" id="IPR017850">
    <property type="entry name" value="Alkaline_phosphatase_core_sf"/>
</dbReference>
<dbReference type="AlphaFoldDB" id="A0A1K1QHZ9"/>
<gene>
    <name evidence="4" type="ORF">SAMN02927921_02593</name>
</gene>
<dbReference type="Gene3D" id="3.30.1120.10">
    <property type="match status" value="1"/>
</dbReference>
<proteinExistence type="inferred from homology"/>
<dbReference type="PANTHER" id="PTHR42693:SF53">
    <property type="entry name" value="ENDO-4-O-SULFATASE"/>
    <property type="match status" value="1"/>
</dbReference>
<comment type="similarity">
    <text evidence="1">Belongs to the sulfatase family.</text>
</comment>
<protein>
    <submittedName>
        <fullName evidence="4">Arylsulfatase A</fullName>
    </submittedName>
</protein>
<dbReference type="EMBL" id="FPJE01000013">
    <property type="protein sequence ID" value="SFW59551.1"/>
    <property type="molecule type" value="Genomic_DNA"/>
</dbReference>
<dbReference type="Proteomes" id="UP000182248">
    <property type="component" value="Unassembled WGS sequence"/>
</dbReference>
<dbReference type="STRING" id="1150368.SAMN02927921_02593"/>
<keyword evidence="2" id="KW-0378">Hydrolase</keyword>
<dbReference type="OrthoDB" id="9765065at2"/>
<dbReference type="SUPFAM" id="SSF53649">
    <property type="entry name" value="Alkaline phosphatase-like"/>
    <property type="match status" value="1"/>
</dbReference>
<organism evidence="4 5">
    <name type="scientific">Sinomicrobium oceani</name>
    <dbReference type="NCBI Taxonomy" id="1150368"/>
    <lineage>
        <taxon>Bacteria</taxon>
        <taxon>Pseudomonadati</taxon>
        <taxon>Bacteroidota</taxon>
        <taxon>Flavobacteriia</taxon>
        <taxon>Flavobacteriales</taxon>
        <taxon>Flavobacteriaceae</taxon>
        <taxon>Sinomicrobium</taxon>
    </lineage>
</organism>